<keyword evidence="2" id="KW-1185">Reference proteome</keyword>
<evidence type="ECO:0000313" key="1">
    <source>
        <dbReference type="EMBL" id="VDO80121.1"/>
    </source>
</evidence>
<gene>
    <name evidence="1" type="ORF">SBAD_LOCUS151</name>
</gene>
<reference evidence="1 2" key="2">
    <citation type="submission" date="2018-11" db="EMBL/GenBank/DDBJ databases">
        <authorList>
            <consortium name="Pathogen Informatics"/>
        </authorList>
    </citation>
    <scope>NUCLEOTIDE SEQUENCE [LARGE SCALE GENOMIC DNA]</scope>
</reference>
<dbReference type="AlphaFoldDB" id="A0A183I957"/>
<dbReference type="WBParaSite" id="SBAD_0000016301-mRNA-1">
    <property type="protein sequence ID" value="SBAD_0000016301-mRNA-1"/>
    <property type="gene ID" value="SBAD_0000016301"/>
</dbReference>
<organism evidence="3">
    <name type="scientific">Soboliphyme baturini</name>
    <dbReference type="NCBI Taxonomy" id="241478"/>
    <lineage>
        <taxon>Eukaryota</taxon>
        <taxon>Metazoa</taxon>
        <taxon>Ecdysozoa</taxon>
        <taxon>Nematoda</taxon>
        <taxon>Enoplea</taxon>
        <taxon>Dorylaimia</taxon>
        <taxon>Dioctophymatida</taxon>
        <taxon>Dioctophymatoidea</taxon>
        <taxon>Soboliphymatidae</taxon>
        <taxon>Soboliphyme</taxon>
    </lineage>
</organism>
<reference evidence="3" key="1">
    <citation type="submission" date="2016-06" db="UniProtKB">
        <authorList>
            <consortium name="WormBaseParasite"/>
        </authorList>
    </citation>
    <scope>IDENTIFICATION</scope>
</reference>
<protein>
    <submittedName>
        <fullName evidence="1 3">Uncharacterized protein</fullName>
    </submittedName>
</protein>
<dbReference type="Proteomes" id="UP000270296">
    <property type="component" value="Unassembled WGS sequence"/>
</dbReference>
<sequence length="76" mass="8316">MFQRVPDQRSSAVAVPQTVRETVTTFRCLTQDVAEAIEQPCNLYRCYPVISASSPTAKLPPLVSEDKCLGLSSPNC</sequence>
<accession>A0A183I957</accession>
<evidence type="ECO:0000313" key="3">
    <source>
        <dbReference type="WBParaSite" id="SBAD_0000016301-mRNA-1"/>
    </source>
</evidence>
<name>A0A183I957_9BILA</name>
<dbReference type="EMBL" id="UZAM01000244">
    <property type="protein sequence ID" value="VDO80121.1"/>
    <property type="molecule type" value="Genomic_DNA"/>
</dbReference>
<proteinExistence type="predicted"/>
<evidence type="ECO:0000313" key="2">
    <source>
        <dbReference type="Proteomes" id="UP000270296"/>
    </source>
</evidence>